<dbReference type="InterPro" id="IPR029064">
    <property type="entry name" value="Ribosomal_eL30-like_sf"/>
</dbReference>
<evidence type="ECO:0000259" key="5">
    <source>
        <dbReference type="Pfam" id="PF22435"/>
    </source>
</evidence>
<dbReference type="Pfam" id="PF00588">
    <property type="entry name" value="SpoU_methylase"/>
    <property type="match status" value="1"/>
</dbReference>
<dbReference type="GO" id="GO:0008173">
    <property type="term" value="F:RNA methyltransferase activity"/>
    <property type="evidence" value="ECO:0007669"/>
    <property type="project" value="InterPro"/>
</dbReference>
<dbReference type="InterPro" id="IPR051259">
    <property type="entry name" value="rRNA_Methyltransferase"/>
</dbReference>
<accession>A0A563VWF3</accession>
<dbReference type="InterPro" id="IPR029028">
    <property type="entry name" value="Alpha/beta_knot_MTases"/>
</dbReference>
<dbReference type="PANTHER" id="PTHR43191">
    <property type="entry name" value="RRNA METHYLTRANSFERASE 3"/>
    <property type="match status" value="1"/>
</dbReference>
<dbReference type="PANTHER" id="PTHR43191:SF2">
    <property type="entry name" value="RRNA METHYLTRANSFERASE 3, MITOCHONDRIAL"/>
    <property type="match status" value="1"/>
</dbReference>
<dbReference type="EMBL" id="CAACVJ010000279">
    <property type="protein sequence ID" value="VEP15583.1"/>
    <property type="molecule type" value="Genomic_DNA"/>
</dbReference>
<keyword evidence="2 6" id="KW-0489">Methyltransferase</keyword>
<evidence type="ECO:0000313" key="7">
    <source>
        <dbReference type="Proteomes" id="UP000320055"/>
    </source>
</evidence>
<dbReference type="CDD" id="cd18095">
    <property type="entry name" value="SpoU-like_rRNA-MTase"/>
    <property type="match status" value="1"/>
</dbReference>
<evidence type="ECO:0000256" key="2">
    <source>
        <dbReference type="ARBA" id="ARBA00022603"/>
    </source>
</evidence>
<keyword evidence="3" id="KW-0808">Transferase</keyword>
<dbReference type="GO" id="GO:0032259">
    <property type="term" value="P:methylation"/>
    <property type="evidence" value="ECO:0007669"/>
    <property type="project" value="UniProtKB-KW"/>
</dbReference>
<organism evidence="6 7">
    <name type="scientific">Hyella patelloides LEGE 07179</name>
    <dbReference type="NCBI Taxonomy" id="945734"/>
    <lineage>
        <taxon>Bacteria</taxon>
        <taxon>Bacillati</taxon>
        <taxon>Cyanobacteriota</taxon>
        <taxon>Cyanophyceae</taxon>
        <taxon>Pleurocapsales</taxon>
        <taxon>Hyellaceae</taxon>
        <taxon>Hyella</taxon>
    </lineage>
</organism>
<dbReference type="Pfam" id="PF22435">
    <property type="entry name" value="MRM3-like_sub_bind"/>
    <property type="match status" value="1"/>
</dbReference>
<proteinExistence type="inferred from homology"/>
<protein>
    <submittedName>
        <fullName evidence="6">rRNA methylase</fullName>
    </submittedName>
</protein>
<evidence type="ECO:0000256" key="3">
    <source>
        <dbReference type="ARBA" id="ARBA00022679"/>
    </source>
</evidence>
<dbReference type="SUPFAM" id="SSF75217">
    <property type="entry name" value="alpha/beta knot"/>
    <property type="match status" value="1"/>
</dbReference>
<dbReference type="InterPro" id="IPR001537">
    <property type="entry name" value="SpoU_MeTrfase"/>
</dbReference>
<dbReference type="AlphaFoldDB" id="A0A563VWF3"/>
<evidence type="ECO:0000256" key="1">
    <source>
        <dbReference type="ARBA" id="ARBA00007228"/>
    </source>
</evidence>
<feature type="domain" description="MRM3-like substrate binding" evidence="5">
    <location>
        <begin position="19"/>
        <end position="105"/>
    </location>
</feature>
<dbReference type="Gene3D" id="3.40.1280.10">
    <property type="match status" value="1"/>
</dbReference>
<dbReference type="GO" id="GO:0006396">
    <property type="term" value="P:RNA processing"/>
    <property type="evidence" value="ECO:0007669"/>
    <property type="project" value="InterPro"/>
</dbReference>
<comment type="similarity">
    <text evidence="1">Belongs to the class IV-like SAM-binding methyltransferase superfamily. RNA methyltransferase TrmH family.</text>
</comment>
<evidence type="ECO:0000313" key="6">
    <source>
        <dbReference type="EMBL" id="VEP15583.1"/>
    </source>
</evidence>
<dbReference type="InterPro" id="IPR053888">
    <property type="entry name" value="MRM3-like_sub_bind"/>
</dbReference>
<dbReference type="RefSeq" id="WP_144865569.1">
    <property type="nucleotide sequence ID" value="NZ_LR213795.1"/>
</dbReference>
<evidence type="ECO:0000259" key="4">
    <source>
        <dbReference type="Pfam" id="PF00588"/>
    </source>
</evidence>
<dbReference type="Proteomes" id="UP000320055">
    <property type="component" value="Unassembled WGS sequence"/>
</dbReference>
<sequence>MVDLSIDSNQLEVKKALTEVAQLQSNRAFRDRNNLFYIEGVRNFIQVAENNFQIATILYSEKLLIVPPARKLVRSLRRNGVKTIKLTPEEFRIISHAKKASGIAAIVHQKWTKLHQASPNTGLCWIALEKVRHPGNLGTLIRTSEAIGGGGFIFIGKNIDPYAPDAIRATMGALFHQTLIRTTYSSLEHWICRHNCGVVGASLAGNVDFHCFKYPRSTIIFLGEERKGLSKNQQDLCHHLIRIPMVGKSDSLNLAVAGSLLLYEVYKSKTNSKSRKR</sequence>
<dbReference type="InterPro" id="IPR029026">
    <property type="entry name" value="tRNA_m1G_MTases_N"/>
</dbReference>
<dbReference type="Gene3D" id="3.30.1330.30">
    <property type="match status" value="1"/>
</dbReference>
<gene>
    <name evidence="6" type="ORF">H1P_350013</name>
</gene>
<keyword evidence="7" id="KW-1185">Reference proteome</keyword>
<reference evidence="6 7" key="1">
    <citation type="submission" date="2019-01" db="EMBL/GenBank/DDBJ databases">
        <authorList>
            <person name="Brito A."/>
        </authorList>
    </citation>
    <scope>NUCLEOTIDE SEQUENCE [LARGE SCALE GENOMIC DNA]</scope>
    <source>
        <strain evidence="6">1</strain>
    </source>
</reference>
<dbReference type="SUPFAM" id="SSF55315">
    <property type="entry name" value="L30e-like"/>
    <property type="match status" value="1"/>
</dbReference>
<feature type="domain" description="tRNA/rRNA methyltransferase SpoU type" evidence="4">
    <location>
        <begin position="126"/>
        <end position="263"/>
    </location>
</feature>
<name>A0A563VWF3_9CYAN</name>
<dbReference type="OrthoDB" id="9794400at2"/>
<dbReference type="GO" id="GO:0003723">
    <property type="term" value="F:RNA binding"/>
    <property type="evidence" value="ECO:0007669"/>
    <property type="project" value="InterPro"/>
</dbReference>